<proteinExistence type="predicted"/>
<comment type="caution">
    <text evidence="2">The sequence shown here is derived from an EMBL/GenBank/DDBJ whole genome shotgun (WGS) entry which is preliminary data.</text>
</comment>
<name>A0A841RLX1_9BACI</name>
<dbReference type="Proteomes" id="UP000572212">
    <property type="component" value="Unassembled WGS sequence"/>
</dbReference>
<keyword evidence="1" id="KW-1133">Transmembrane helix</keyword>
<dbReference type="AlphaFoldDB" id="A0A841RLX1"/>
<evidence type="ECO:0000313" key="3">
    <source>
        <dbReference type="Proteomes" id="UP000572212"/>
    </source>
</evidence>
<evidence type="ECO:0000313" key="2">
    <source>
        <dbReference type="EMBL" id="MBB6511718.1"/>
    </source>
</evidence>
<keyword evidence="1" id="KW-0812">Transmembrane</keyword>
<accession>A0A841RLX1</accession>
<organism evidence="2 3">
    <name type="scientific">Gracilibacillus halotolerans</name>
    <dbReference type="NCBI Taxonomy" id="74386"/>
    <lineage>
        <taxon>Bacteria</taxon>
        <taxon>Bacillati</taxon>
        <taxon>Bacillota</taxon>
        <taxon>Bacilli</taxon>
        <taxon>Bacillales</taxon>
        <taxon>Bacillaceae</taxon>
        <taxon>Gracilibacillus</taxon>
    </lineage>
</organism>
<sequence length="72" mass="8419">MTHILKLCYEIAKMAIIFILCTVLFYYVLKALDHEYQNLDRYDAPQGKAMKVSSSQENDIIDRIGIFFRLGE</sequence>
<protein>
    <recommendedName>
        <fullName evidence="4">DUF4227 domain-containing protein</fullName>
    </recommendedName>
</protein>
<dbReference type="InterPro" id="IPR025321">
    <property type="entry name" value="DUF4227"/>
</dbReference>
<evidence type="ECO:0008006" key="4">
    <source>
        <dbReference type="Google" id="ProtNLM"/>
    </source>
</evidence>
<dbReference type="EMBL" id="JACHON010000001">
    <property type="protein sequence ID" value="MBB6511718.1"/>
    <property type="molecule type" value="Genomic_DNA"/>
</dbReference>
<keyword evidence="3" id="KW-1185">Reference proteome</keyword>
<keyword evidence="1" id="KW-0472">Membrane</keyword>
<evidence type="ECO:0000256" key="1">
    <source>
        <dbReference type="SAM" id="Phobius"/>
    </source>
</evidence>
<dbReference type="Pfam" id="PF14004">
    <property type="entry name" value="DUF4227"/>
    <property type="match status" value="1"/>
</dbReference>
<reference evidence="2 3" key="1">
    <citation type="submission" date="2020-08" db="EMBL/GenBank/DDBJ databases">
        <title>Genomic Encyclopedia of Type Strains, Phase IV (KMG-IV): sequencing the most valuable type-strain genomes for metagenomic binning, comparative biology and taxonomic classification.</title>
        <authorList>
            <person name="Goeker M."/>
        </authorList>
    </citation>
    <scope>NUCLEOTIDE SEQUENCE [LARGE SCALE GENOMIC DNA]</scope>
    <source>
        <strain evidence="2 3">DSM 11805</strain>
    </source>
</reference>
<dbReference type="RefSeq" id="WP_184244197.1">
    <property type="nucleotide sequence ID" value="NZ_BAAACU010000022.1"/>
</dbReference>
<feature type="transmembrane region" description="Helical" evidence="1">
    <location>
        <begin position="7"/>
        <end position="29"/>
    </location>
</feature>
<gene>
    <name evidence="2" type="ORF">GGQ92_000485</name>
</gene>